<keyword evidence="4" id="KW-0813">Transport</keyword>
<comment type="subcellular location">
    <subcellularLocation>
        <location evidence="2">Cytoplasm</location>
    </subcellularLocation>
    <subcellularLocation>
        <location evidence="1">Nucleus</location>
    </subcellularLocation>
</comment>
<feature type="compositionally biased region" description="Basic and acidic residues" evidence="13">
    <location>
        <begin position="176"/>
        <end position="193"/>
    </location>
</feature>
<feature type="compositionally biased region" description="Basic residues" evidence="13">
    <location>
        <begin position="96"/>
        <end position="105"/>
    </location>
</feature>
<feature type="compositionally biased region" description="Polar residues" evidence="13">
    <location>
        <begin position="1"/>
        <end position="10"/>
    </location>
</feature>
<evidence type="ECO:0000256" key="9">
    <source>
        <dbReference type="ARBA" id="ARBA00022884"/>
    </source>
</evidence>
<feature type="compositionally biased region" description="Basic and acidic residues" evidence="13">
    <location>
        <begin position="348"/>
        <end position="362"/>
    </location>
</feature>
<dbReference type="EMBL" id="JBFMKM010000003">
    <property type="protein sequence ID" value="KAL1310710.1"/>
    <property type="molecule type" value="Genomic_DNA"/>
</dbReference>
<keyword evidence="12" id="KW-0539">Nucleus</keyword>
<feature type="domain" description="Btz" evidence="14">
    <location>
        <begin position="146"/>
        <end position="305"/>
    </location>
</feature>
<comment type="caution">
    <text evidence="15">The sequence shown here is derived from an EMBL/GenBank/DDBJ whole genome shotgun (WGS) entry which is preliminary data.</text>
</comment>
<dbReference type="RefSeq" id="XP_069203559.1">
    <property type="nucleotide sequence ID" value="XM_069347879.1"/>
</dbReference>
<dbReference type="Proteomes" id="UP001562354">
    <property type="component" value="Unassembled WGS sequence"/>
</dbReference>
<evidence type="ECO:0000256" key="10">
    <source>
        <dbReference type="ARBA" id="ARBA00023161"/>
    </source>
</evidence>
<feature type="region of interest" description="Disordered" evidence="13">
    <location>
        <begin position="532"/>
        <end position="564"/>
    </location>
</feature>
<evidence type="ECO:0000313" key="16">
    <source>
        <dbReference type="Proteomes" id="UP001562354"/>
    </source>
</evidence>
<evidence type="ECO:0000313" key="15">
    <source>
        <dbReference type="EMBL" id="KAL1310710.1"/>
    </source>
</evidence>
<protein>
    <recommendedName>
        <fullName evidence="14">Btz domain-containing protein</fullName>
    </recommendedName>
</protein>
<keyword evidence="7" id="KW-0509">mRNA transport</keyword>
<evidence type="ECO:0000256" key="11">
    <source>
        <dbReference type="ARBA" id="ARBA00023187"/>
    </source>
</evidence>
<evidence type="ECO:0000256" key="1">
    <source>
        <dbReference type="ARBA" id="ARBA00004123"/>
    </source>
</evidence>
<sequence>MAPGRSTKTLVSRRRRTKGDEEDEEEDEDDDSVTMVDDTQSELSAASDVDEATEADADAEASDMSDSDTSGHVHRDSTLGGNSTMRENGEGANGARSKKRRKARKNREQGLAPDMATKSAEASAGSHLQSNGAATTGSTRVEGEGAHTEETEGGVAQDSSRPDNQAGSGRRGVTVADKRRREHEEYKKKRDSDPTFIPNRGGFFMHDARIPEQRGFSQFGRGRGRGRGFAGAPFAPGPYVSPLQHCSLLTFADPSYRQIAPPESAADANWKHDLHETINEPATSSKPSDNRYDAVTPIDPASKGGYGPSRPLNFSKSTQIGKVQIRVLLPSAAAPILFSDVPVKSHARLPDHRPPLRRDKPVRISLPDTPPRYQFPSGERSFIFIPRAMRPNQQGFGRARGSFGAYAGPASRRTSMYGGSVYTPSVSMSRRSSLAREIPRDSAFSPAGSYAGRPSAQSNRPVVRLPHAASHPPSNASPAGSVTAFGQGQSYPLPQKPEYEHWAEPATMYQPRPQKTISVTGIESPAGLALHAPQQQDQQPFHSQLPRNMGSESGMTMVQQSADPTQPAYYAPPYLYPGAASTGTPLSNIPERAIHAQPFQPVPAFYPQYPAQGYYYPAQAPQYPPEPAYAPPTQPGFAPAAVNAAPGAGVVADPNQAPPGTVAFESNGMVYYQDAAQVPQYSPQEGFYQAPVYGMGGMMTPGPEGNYYYPQAVAGPLYYSQS</sequence>
<comment type="similarity">
    <text evidence="3">Belongs to the CASC3 family.</text>
</comment>
<evidence type="ECO:0000256" key="7">
    <source>
        <dbReference type="ARBA" id="ARBA00022816"/>
    </source>
</evidence>
<feature type="compositionally biased region" description="Polar residues" evidence="13">
    <location>
        <begin position="540"/>
        <end position="564"/>
    </location>
</feature>
<feature type="region of interest" description="Disordered" evidence="13">
    <location>
        <begin position="440"/>
        <end position="496"/>
    </location>
</feature>
<keyword evidence="9" id="KW-0694">RNA-binding</keyword>
<keyword evidence="10" id="KW-0866">Nonsense-mediated mRNA decay</keyword>
<proteinExistence type="inferred from homology"/>
<name>A0ABR3PME1_9PEZI</name>
<feature type="compositionally biased region" description="Acidic residues" evidence="13">
    <location>
        <begin position="48"/>
        <end position="66"/>
    </location>
</feature>
<dbReference type="Pfam" id="PF09405">
    <property type="entry name" value="Btz"/>
    <property type="match status" value="1"/>
</dbReference>
<gene>
    <name evidence="15" type="ORF">AAFC00_000967</name>
</gene>
<evidence type="ECO:0000256" key="6">
    <source>
        <dbReference type="ARBA" id="ARBA00022664"/>
    </source>
</evidence>
<dbReference type="InterPro" id="IPR018545">
    <property type="entry name" value="Btz_dom"/>
</dbReference>
<evidence type="ECO:0000256" key="2">
    <source>
        <dbReference type="ARBA" id="ARBA00004496"/>
    </source>
</evidence>
<feature type="compositionally biased region" description="Polar residues" evidence="13">
    <location>
        <begin position="157"/>
        <end position="167"/>
    </location>
</feature>
<evidence type="ECO:0000256" key="3">
    <source>
        <dbReference type="ARBA" id="ARBA00009548"/>
    </source>
</evidence>
<feature type="compositionally biased region" description="Low complexity" evidence="13">
    <location>
        <begin position="466"/>
        <end position="481"/>
    </location>
</feature>
<keyword evidence="6" id="KW-0507">mRNA processing</keyword>
<keyword evidence="8" id="KW-0810">Translation regulation</keyword>
<evidence type="ECO:0000256" key="5">
    <source>
        <dbReference type="ARBA" id="ARBA00022490"/>
    </source>
</evidence>
<evidence type="ECO:0000256" key="4">
    <source>
        <dbReference type="ARBA" id="ARBA00022448"/>
    </source>
</evidence>
<dbReference type="GeneID" id="95974670"/>
<feature type="region of interest" description="Disordered" evidence="13">
    <location>
        <begin position="1"/>
        <end position="202"/>
    </location>
</feature>
<evidence type="ECO:0000256" key="12">
    <source>
        <dbReference type="ARBA" id="ARBA00023242"/>
    </source>
</evidence>
<keyword evidence="5" id="KW-0963">Cytoplasm</keyword>
<reference evidence="15 16" key="1">
    <citation type="submission" date="2024-07" db="EMBL/GenBank/DDBJ databases">
        <title>Draft sequence of the Neodothiora populina.</title>
        <authorList>
            <person name="Drown D.D."/>
            <person name="Schuette U.S."/>
            <person name="Buechlein A.B."/>
            <person name="Rusch D.R."/>
            <person name="Winton L.W."/>
            <person name="Adams G.A."/>
        </authorList>
    </citation>
    <scope>NUCLEOTIDE SEQUENCE [LARGE SCALE GENOMIC DNA]</scope>
    <source>
        <strain evidence="15 16">CPC 39397</strain>
    </source>
</reference>
<organism evidence="15 16">
    <name type="scientific">Neodothiora populina</name>
    <dbReference type="NCBI Taxonomy" id="2781224"/>
    <lineage>
        <taxon>Eukaryota</taxon>
        <taxon>Fungi</taxon>
        <taxon>Dikarya</taxon>
        <taxon>Ascomycota</taxon>
        <taxon>Pezizomycotina</taxon>
        <taxon>Dothideomycetes</taxon>
        <taxon>Dothideomycetidae</taxon>
        <taxon>Dothideales</taxon>
        <taxon>Dothioraceae</taxon>
        <taxon>Neodothiora</taxon>
    </lineage>
</organism>
<feature type="compositionally biased region" description="Basic and acidic residues" evidence="13">
    <location>
        <begin position="141"/>
        <end position="150"/>
    </location>
</feature>
<evidence type="ECO:0000256" key="8">
    <source>
        <dbReference type="ARBA" id="ARBA00022845"/>
    </source>
</evidence>
<keyword evidence="16" id="KW-1185">Reference proteome</keyword>
<keyword evidence="11" id="KW-0508">mRNA splicing</keyword>
<evidence type="ECO:0000256" key="13">
    <source>
        <dbReference type="SAM" id="MobiDB-lite"/>
    </source>
</evidence>
<accession>A0ABR3PME1</accession>
<evidence type="ECO:0000259" key="14">
    <source>
        <dbReference type="SMART" id="SM01044"/>
    </source>
</evidence>
<feature type="region of interest" description="Disordered" evidence="13">
    <location>
        <begin position="347"/>
        <end position="371"/>
    </location>
</feature>
<dbReference type="SMART" id="SM01044">
    <property type="entry name" value="Btz"/>
    <property type="match status" value="1"/>
</dbReference>
<feature type="compositionally biased region" description="Acidic residues" evidence="13">
    <location>
        <begin position="20"/>
        <end position="32"/>
    </location>
</feature>
<feature type="compositionally biased region" description="Polar residues" evidence="13">
    <location>
        <begin position="126"/>
        <end position="139"/>
    </location>
</feature>